<dbReference type="InParanoid" id="A0A0D0B295"/>
<dbReference type="AlphaFoldDB" id="A0A0D0B295"/>
<evidence type="ECO:0000313" key="1">
    <source>
        <dbReference type="EMBL" id="KIK48126.1"/>
    </source>
</evidence>
<protein>
    <submittedName>
        <fullName evidence="1">Uncharacterized protein</fullName>
    </submittedName>
</protein>
<dbReference type="EMBL" id="KN835140">
    <property type="protein sequence ID" value="KIK48126.1"/>
    <property type="molecule type" value="Genomic_DNA"/>
</dbReference>
<gene>
    <name evidence="1" type="ORF">CY34DRAFT_798498</name>
</gene>
<reference evidence="1 2" key="1">
    <citation type="submission" date="2014-04" db="EMBL/GenBank/DDBJ databases">
        <authorList>
            <consortium name="DOE Joint Genome Institute"/>
            <person name="Kuo A."/>
            <person name="Ruytinx J."/>
            <person name="Rineau F."/>
            <person name="Colpaert J."/>
            <person name="Kohler A."/>
            <person name="Nagy L.G."/>
            <person name="Floudas D."/>
            <person name="Copeland A."/>
            <person name="Barry K.W."/>
            <person name="Cichocki N."/>
            <person name="Veneault-Fourrey C."/>
            <person name="LaButti K."/>
            <person name="Lindquist E.A."/>
            <person name="Lipzen A."/>
            <person name="Lundell T."/>
            <person name="Morin E."/>
            <person name="Murat C."/>
            <person name="Sun H."/>
            <person name="Tunlid A."/>
            <person name="Henrissat B."/>
            <person name="Grigoriev I.V."/>
            <person name="Hibbett D.S."/>
            <person name="Martin F."/>
            <person name="Nordberg H.P."/>
            <person name="Cantor M.N."/>
            <person name="Hua S.X."/>
        </authorList>
    </citation>
    <scope>NUCLEOTIDE SEQUENCE [LARGE SCALE GENOMIC DNA]</scope>
    <source>
        <strain evidence="1 2">UH-Slu-Lm8-n1</strain>
    </source>
</reference>
<organism evidence="1 2">
    <name type="scientific">Suillus luteus UH-Slu-Lm8-n1</name>
    <dbReference type="NCBI Taxonomy" id="930992"/>
    <lineage>
        <taxon>Eukaryota</taxon>
        <taxon>Fungi</taxon>
        <taxon>Dikarya</taxon>
        <taxon>Basidiomycota</taxon>
        <taxon>Agaricomycotina</taxon>
        <taxon>Agaricomycetes</taxon>
        <taxon>Agaricomycetidae</taxon>
        <taxon>Boletales</taxon>
        <taxon>Suillineae</taxon>
        <taxon>Suillaceae</taxon>
        <taxon>Suillus</taxon>
    </lineage>
</organism>
<reference evidence="2" key="2">
    <citation type="submission" date="2015-01" db="EMBL/GenBank/DDBJ databases">
        <title>Evolutionary Origins and Diversification of the Mycorrhizal Mutualists.</title>
        <authorList>
            <consortium name="DOE Joint Genome Institute"/>
            <consortium name="Mycorrhizal Genomics Consortium"/>
            <person name="Kohler A."/>
            <person name="Kuo A."/>
            <person name="Nagy L.G."/>
            <person name="Floudas D."/>
            <person name="Copeland A."/>
            <person name="Barry K.W."/>
            <person name="Cichocki N."/>
            <person name="Veneault-Fourrey C."/>
            <person name="LaButti K."/>
            <person name="Lindquist E.A."/>
            <person name="Lipzen A."/>
            <person name="Lundell T."/>
            <person name="Morin E."/>
            <person name="Murat C."/>
            <person name="Riley R."/>
            <person name="Ohm R."/>
            <person name="Sun H."/>
            <person name="Tunlid A."/>
            <person name="Henrissat B."/>
            <person name="Grigoriev I.V."/>
            <person name="Hibbett D.S."/>
            <person name="Martin F."/>
        </authorList>
    </citation>
    <scope>NUCLEOTIDE SEQUENCE [LARGE SCALE GENOMIC DNA]</scope>
    <source>
        <strain evidence="2">UH-Slu-Lm8-n1</strain>
    </source>
</reference>
<dbReference type="Proteomes" id="UP000054485">
    <property type="component" value="Unassembled WGS sequence"/>
</dbReference>
<dbReference type="HOGENOM" id="CLU_2607625_0_0_1"/>
<evidence type="ECO:0000313" key="2">
    <source>
        <dbReference type="Proteomes" id="UP000054485"/>
    </source>
</evidence>
<sequence length="79" mass="9104">MAARFEFNPKCSRFLTHAQLVHRMLSTYPAVHEKKAPPFICAPALILPIRSHHQQHPQFLINLTFMFKLSFIVTACSLL</sequence>
<proteinExistence type="predicted"/>
<keyword evidence="2" id="KW-1185">Reference proteome</keyword>
<name>A0A0D0B295_9AGAM</name>
<accession>A0A0D0B295</accession>